<evidence type="ECO:0000256" key="1">
    <source>
        <dbReference type="SAM" id="Phobius"/>
    </source>
</evidence>
<sequence length="160" mass="17447">MIASAQVETTLLVLKLAFLVLLYVFIWRIVRSAARDLRLPQESMILSPQQASAYLPQPTARELARIVVATSPAITPGTTFAIGTTSVFVGRSANNDIVIASDEYASGRHARFEPRRDGVYAEDLGSTNGTFVNGTQITRAHRLVPGDVVRTGETDLRFEA</sequence>
<dbReference type="AlphaFoldDB" id="A0A6J6NEJ4"/>
<organism evidence="3">
    <name type="scientific">freshwater metagenome</name>
    <dbReference type="NCBI Taxonomy" id="449393"/>
    <lineage>
        <taxon>unclassified sequences</taxon>
        <taxon>metagenomes</taxon>
        <taxon>ecological metagenomes</taxon>
    </lineage>
</organism>
<name>A0A6J6NEJ4_9ZZZZ</name>
<dbReference type="CDD" id="cd00060">
    <property type="entry name" value="FHA"/>
    <property type="match status" value="1"/>
</dbReference>
<keyword evidence="1" id="KW-0472">Membrane</keyword>
<gene>
    <name evidence="3" type="ORF">UFOPK2399_00186</name>
</gene>
<dbReference type="PROSITE" id="PS50006">
    <property type="entry name" value="FHA_DOMAIN"/>
    <property type="match status" value="1"/>
</dbReference>
<keyword evidence="1" id="KW-1133">Transmembrane helix</keyword>
<dbReference type="Pfam" id="PF00498">
    <property type="entry name" value="FHA"/>
    <property type="match status" value="1"/>
</dbReference>
<feature type="transmembrane region" description="Helical" evidence="1">
    <location>
        <begin position="12"/>
        <end position="30"/>
    </location>
</feature>
<dbReference type="SUPFAM" id="SSF49879">
    <property type="entry name" value="SMAD/FHA domain"/>
    <property type="match status" value="1"/>
</dbReference>
<reference evidence="3" key="1">
    <citation type="submission" date="2020-05" db="EMBL/GenBank/DDBJ databases">
        <authorList>
            <person name="Chiriac C."/>
            <person name="Salcher M."/>
            <person name="Ghai R."/>
            <person name="Kavagutti S V."/>
        </authorList>
    </citation>
    <scope>NUCLEOTIDE SEQUENCE</scope>
</reference>
<dbReference type="InterPro" id="IPR000253">
    <property type="entry name" value="FHA_dom"/>
</dbReference>
<proteinExistence type="predicted"/>
<dbReference type="EMBL" id="CAEZXP010000001">
    <property type="protein sequence ID" value="CAB4684546.1"/>
    <property type="molecule type" value="Genomic_DNA"/>
</dbReference>
<evidence type="ECO:0000259" key="2">
    <source>
        <dbReference type="PROSITE" id="PS50006"/>
    </source>
</evidence>
<accession>A0A6J6NEJ4</accession>
<dbReference type="Gene3D" id="2.60.200.20">
    <property type="match status" value="1"/>
</dbReference>
<dbReference type="PANTHER" id="PTHR23308">
    <property type="entry name" value="NUCLEAR INHIBITOR OF PROTEIN PHOSPHATASE-1"/>
    <property type="match status" value="1"/>
</dbReference>
<dbReference type="SMART" id="SM00240">
    <property type="entry name" value="FHA"/>
    <property type="match status" value="1"/>
</dbReference>
<dbReference type="InterPro" id="IPR050923">
    <property type="entry name" value="Cell_Proc_Reg/RNA_Proc"/>
</dbReference>
<feature type="domain" description="FHA" evidence="2">
    <location>
        <begin position="87"/>
        <end position="137"/>
    </location>
</feature>
<keyword evidence="1" id="KW-0812">Transmembrane</keyword>
<protein>
    <submittedName>
        <fullName evidence="3">Unannotated protein</fullName>
    </submittedName>
</protein>
<evidence type="ECO:0000313" key="3">
    <source>
        <dbReference type="EMBL" id="CAB4684546.1"/>
    </source>
</evidence>
<dbReference type="InterPro" id="IPR008984">
    <property type="entry name" value="SMAD_FHA_dom_sf"/>
</dbReference>